<dbReference type="GO" id="GO:0004222">
    <property type="term" value="F:metalloendopeptidase activity"/>
    <property type="evidence" value="ECO:0007669"/>
    <property type="project" value="TreeGrafter"/>
</dbReference>
<dbReference type="Pfam" id="PF01551">
    <property type="entry name" value="Peptidase_M23"/>
    <property type="match status" value="1"/>
</dbReference>
<dbReference type="Gene3D" id="2.70.70.10">
    <property type="entry name" value="Glucose Permease (Domain IIA)"/>
    <property type="match status" value="1"/>
</dbReference>
<dbReference type="InterPro" id="IPR050570">
    <property type="entry name" value="Cell_wall_metabolism_enzyme"/>
</dbReference>
<dbReference type="PANTHER" id="PTHR21666">
    <property type="entry name" value="PEPTIDASE-RELATED"/>
    <property type="match status" value="1"/>
</dbReference>
<reference evidence="3 4" key="1">
    <citation type="submission" date="2019-11" db="EMBL/GenBank/DDBJ databases">
        <title>Genome-resolved metagenomics to study the prevalence of co-infection and intraspecific heterogeneity among plant pathogen metapopulations.</title>
        <authorList>
            <person name="Newberry E."/>
            <person name="Bhandari R."/>
            <person name="Kemble J."/>
            <person name="Sikora E."/>
            <person name="Potnis N."/>
        </authorList>
    </citation>
    <scope>NUCLEOTIDE SEQUENCE [LARGE SCALE GENOMIC DNA]</scope>
    <source>
        <strain evidence="3">Xp_Tom_Tuscaloosa_18b</strain>
    </source>
</reference>
<dbReference type="FunFam" id="2.70.70.10:FF:000010">
    <property type="entry name" value="M23 family peptidase"/>
    <property type="match status" value="1"/>
</dbReference>
<dbReference type="SUPFAM" id="SSF51261">
    <property type="entry name" value="Duplicated hybrid motif"/>
    <property type="match status" value="1"/>
</dbReference>
<feature type="domain" description="M23ase beta-sheet core" evidence="2">
    <location>
        <begin position="19"/>
        <end position="113"/>
    </location>
</feature>
<feature type="non-terminal residue" evidence="3">
    <location>
        <position position="117"/>
    </location>
</feature>
<evidence type="ECO:0000256" key="1">
    <source>
        <dbReference type="ARBA" id="ARBA00038420"/>
    </source>
</evidence>
<dbReference type="GO" id="GO:0032153">
    <property type="term" value="C:cell division site"/>
    <property type="evidence" value="ECO:0007669"/>
    <property type="project" value="TreeGrafter"/>
</dbReference>
<dbReference type="InterPro" id="IPR016047">
    <property type="entry name" value="M23ase_b-sheet_dom"/>
</dbReference>
<comment type="similarity">
    <text evidence="1">Belongs to the E.coli NlpD/Haemophilus LppB family.</text>
</comment>
<comment type="caution">
    <text evidence="3">The sequence shown here is derived from an EMBL/GenBank/DDBJ whole genome shotgun (WGS) entry which is preliminary data.</text>
</comment>
<dbReference type="InterPro" id="IPR011055">
    <property type="entry name" value="Dup_hybrid_motif"/>
</dbReference>
<feature type="non-terminal residue" evidence="3">
    <location>
        <position position="1"/>
    </location>
</feature>
<evidence type="ECO:0000313" key="4">
    <source>
        <dbReference type="Proteomes" id="UP000471082"/>
    </source>
</evidence>
<sequence>WRWPADGVVVGTFVSGETTKQGVDIAGASGQAVRAAADGVVVYSGAGLVGYGELIIIKHNDQWLSAYGHNRKRLLNEGQSVKAGQQIAEMGRSGAARDMLHFEIRYNGKPVDPLLYL</sequence>
<evidence type="ECO:0000313" key="3">
    <source>
        <dbReference type="EMBL" id="NEL80407.1"/>
    </source>
</evidence>
<dbReference type="AlphaFoldDB" id="A0A7X5SBZ2"/>
<proteinExistence type="inferred from homology"/>
<name>A0A7X5SBZ2_XANPE</name>
<protein>
    <submittedName>
        <fullName evidence="3">Peptidoglycan DD-metalloendopeptidase family protein</fullName>
    </submittedName>
</protein>
<organism evidence="3 4">
    <name type="scientific">Xanthomonas perforans</name>
    <dbReference type="NCBI Taxonomy" id="442694"/>
    <lineage>
        <taxon>Bacteria</taxon>
        <taxon>Pseudomonadati</taxon>
        <taxon>Pseudomonadota</taxon>
        <taxon>Gammaproteobacteria</taxon>
        <taxon>Lysobacterales</taxon>
        <taxon>Lysobacteraceae</taxon>
        <taxon>Xanthomonas</taxon>
    </lineage>
</organism>
<evidence type="ECO:0000259" key="2">
    <source>
        <dbReference type="Pfam" id="PF01551"/>
    </source>
</evidence>
<dbReference type="EMBL" id="JAAGYU010001542">
    <property type="protein sequence ID" value="NEL80407.1"/>
    <property type="molecule type" value="Genomic_DNA"/>
</dbReference>
<accession>A0A7X5SBZ2</accession>
<dbReference type="CDD" id="cd12797">
    <property type="entry name" value="M23_peptidase"/>
    <property type="match status" value="1"/>
</dbReference>
<dbReference type="GO" id="GO:0009279">
    <property type="term" value="C:cell outer membrane"/>
    <property type="evidence" value="ECO:0007669"/>
    <property type="project" value="TreeGrafter"/>
</dbReference>
<dbReference type="PANTHER" id="PTHR21666:SF263">
    <property type="entry name" value="MUREIN HYDROLASE ACTIVATOR NLPD"/>
    <property type="match status" value="1"/>
</dbReference>
<dbReference type="Proteomes" id="UP000471082">
    <property type="component" value="Unassembled WGS sequence"/>
</dbReference>
<gene>
    <name evidence="3" type="ORF">G3W61_29650</name>
</gene>